<evidence type="ECO:0000313" key="6">
    <source>
        <dbReference type="EMBL" id="OLZ39733.1"/>
    </source>
</evidence>
<dbReference type="InterPro" id="IPR013373">
    <property type="entry name" value="Flagellin/pilin_N_arc"/>
</dbReference>
<evidence type="ECO:0000256" key="2">
    <source>
        <dbReference type="ARBA" id="ARBA00010256"/>
    </source>
</evidence>
<dbReference type="Pfam" id="PF01917">
    <property type="entry name" value="Flagellin_arch-type"/>
    <property type="match status" value="1"/>
</dbReference>
<dbReference type="PANTHER" id="PTHR35903:SF1">
    <property type="entry name" value="FLAGELLIN B1"/>
    <property type="match status" value="1"/>
</dbReference>
<dbReference type="InterPro" id="IPR002774">
    <property type="entry name" value="Flagellin_arc-type"/>
</dbReference>
<keyword evidence="5" id="KW-1133">Transmembrane helix</keyword>
<proteinExistence type="inferred from homology"/>
<dbReference type="STRING" id="301967.A6E15_01470"/>
<keyword evidence="3 4" id="KW-0974">Archaeal flagellum</keyword>
<comment type="similarity">
    <text evidence="2 4">Belongs to the archaeal flagellin family.</text>
</comment>
<dbReference type="GO" id="GO:0097589">
    <property type="term" value="C:archaeal-type flagellum"/>
    <property type="evidence" value="ECO:0007669"/>
    <property type="project" value="UniProtKB-SubCell"/>
</dbReference>
<organism evidence="6 7">
    <name type="scientific">Natrinema saccharevitans</name>
    <dbReference type="NCBI Taxonomy" id="301967"/>
    <lineage>
        <taxon>Archaea</taxon>
        <taxon>Methanobacteriati</taxon>
        <taxon>Methanobacteriota</taxon>
        <taxon>Stenosarchaea group</taxon>
        <taxon>Halobacteria</taxon>
        <taxon>Halobacteriales</taxon>
        <taxon>Natrialbaceae</taxon>
        <taxon>Natrinema</taxon>
    </lineage>
</organism>
<comment type="function">
    <text evidence="4">Flagellin is the subunit protein which polymerizes to form the filaments of archaeal flagella.</text>
</comment>
<keyword evidence="7" id="KW-1185">Reference proteome</keyword>
<evidence type="ECO:0000256" key="5">
    <source>
        <dbReference type="SAM" id="Phobius"/>
    </source>
</evidence>
<dbReference type="Proteomes" id="UP000189370">
    <property type="component" value="Unassembled WGS sequence"/>
</dbReference>
<evidence type="ECO:0000256" key="1">
    <source>
        <dbReference type="ARBA" id="ARBA00004618"/>
    </source>
</evidence>
<dbReference type="EMBL" id="LWLN01000001">
    <property type="protein sequence ID" value="OLZ39733.1"/>
    <property type="molecule type" value="Genomic_DNA"/>
</dbReference>
<evidence type="ECO:0000313" key="7">
    <source>
        <dbReference type="Proteomes" id="UP000189370"/>
    </source>
</evidence>
<comment type="caution">
    <text evidence="6">The sequence shown here is derived from an EMBL/GenBank/DDBJ whole genome shotgun (WGS) entry which is preliminary data.</text>
</comment>
<sequence>MFERLVDERERGQVGIGTLIVFIAMVLVAAIAAGVLINTAGVLQTQASDTGSETQEAVANQIEVTHAAGQVSGDVVDQVDLTLMKSAGSNAIDLEAMTVQYTSSSTDATLTYEDGTTDGDHFDTEELAGVTDGTSLTTTEDRVKLMLNTAALEGGGGSETTGQATLDLVSDGSEVDTATIDTQPTSGGDLVFSVGSNSGSFDSETITIYDSTDSSIGTIDGSASETEVTVDSGDFSDGEQLTAEVTDGNGDTVTVDYASNGAGLESGSSATVSLVDQSGAKFTYGISVPSTFGNKQVVEV</sequence>
<dbReference type="PANTHER" id="PTHR35903">
    <property type="entry name" value="FLAGELLIN B1"/>
    <property type="match status" value="1"/>
</dbReference>
<dbReference type="GO" id="GO:0097588">
    <property type="term" value="P:archaeal or bacterial-type flagellum-dependent cell motility"/>
    <property type="evidence" value="ECO:0007669"/>
    <property type="project" value="InterPro"/>
</dbReference>
<accession>A0A1S8ASF5</accession>
<dbReference type="GO" id="GO:0005198">
    <property type="term" value="F:structural molecule activity"/>
    <property type="evidence" value="ECO:0007669"/>
    <property type="project" value="InterPro"/>
</dbReference>
<name>A0A1S8ASF5_9EURY</name>
<dbReference type="NCBIfam" id="TIGR02537">
    <property type="entry name" value="arch_flag_Nterm"/>
    <property type="match status" value="1"/>
</dbReference>
<keyword evidence="5" id="KW-0812">Transmembrane</keyword>
<dbReference type="AlphaFoldDB" id="A0A1S8ASF5"/>
<gene>
    <name evidence="6" type="ORF">A6E15_01470</name>
</gene>
<comment type="subcellular location">
    <subcellularLocation>
        <location evidence="1 4">Archaeal flagellum</location>
    </subcellularLocation>
</comment>
<feature type="transmembrane region" description="Helical" evidence="5">
    <location>
        <begin position="12"/>
        <end position="37"/>
    </location>
</feature>
<reference evidence="7" key="1">
    <citation type="submission" date="2016-04" db="EMBL/GenBank/DDBJ databases">
        <authorList>
            <person name="Chen S.-C."/>
            <person name="Lai M.-C."/>
        </authorList>
    </citation>
    <scope>NUCLEOTIDE SEQUENCE [LARGE SCALE GENOMIC DNA]</scope>
    <source>
        <strain evidence="7">AB14</strain>
    </source>
</reference>
<evidence type="ECO:0000256" key="3">
    <source>
        <dbReference type="ARBA" id="ARBA00022440"/>
    </source>
</evidence>
<keyword evidence="5" id="KW-0472">Membrane</keyword>
<evidence type="ECO:0000256" key="4">
    <source>
        <dbReference type="RuleBase" id="RU361282"/>
    </source>
</evidence>
<dbReference type="OrthoDB" id="102632at2157"/>
<protein>
    <recommendedName>
        <fullName evidence="4">Flagellin</fullName>
    </recommendedName>
</protein>